<dbReference type="EMBL" id="MG779363">
    <property type="protein sequence ID" value="AUV58675.1"/>
    <property type="molecule type" value="Genomic_DNA"/>
</dbReference>
<feature type="compositionally biased region" description="Polar residues" evidence="1">
    <location>
        <begin position="12"/>
        <end position="21"/>
    </location>
</feature>
<evidence type="ECO:0000256" key="1">
    <source>
        <dbReference type="SAM" id="MobiDB-lite"/>
    </source>
</evidence>
<reference evidence="2" key="1">
    <citation type="submission" date="2018-01" db="EMBL/GenBank/DDBJ databases">
        <title>Draft genome sequence of Bandra megavirus.</title>
        <authorList>
            <person name="Chatterjee A."/>
            <person name="Yadav R."/>
            <person name="Kondabagil K."/>
        </authorList>
    </citation>
    <scope>NUCLEOTIDE SEQUENCE</scope>
    <source>
        <strain evidence="2">KK-1</strain>
    </source>
</reference>
<protein>
    <submittedName>
        <fullName evidence="2">Uncharacterized protein</fullName>
    </submittedName>
</protein>
<name>A0A2K9V8Y1_9VIRU</name>
<feature type="region of interest" description="Disordered" evidence="1">
    <location>
        <begin position="1"/>
        <end position="27"/>
    </location>
</feature>
<accession>A0A2K9V8Y1</accession>
<proteinExistence type="predicted"/>
<organism evidence="2">
    <name type="scientific">Bandra megavirus</name>
    <dbReference type="NCBI Taxonomy" id="2071566"/>
    <lineage>
        <taxon>Viruses</taxon>
        <taxon>Varidnaviria</taxon>
        <taxon>Bamfordvirae</taxon>
        <taxon>Nucleocytoviricota</taxon>
        <taxon>Megaviricetes</taxon>
        <taxon>Imitervirales</taxon>
        <taxon>Mimiviridae</taxon>
        <taxon>Megamimivirinae</taxon>
        <taxon>Megavirus</taxon>
    </lineage>
</organism>
<evidence type="ECO:0000313" key="2">
    <source>
        <dbReference type="EMBL" id="AUV58675.1"/>
    </source>
</evidence>
<sequence>MTDSKTKYTKLSKYQRQSPDESATLYRPGTKLRGNNGQIWVVKKTKRGTNKWVIDKSTNIKTRNDKIISFNTKDIISLLKCGKPQLIGILDITSNKIGVGELYYQIMPAIRGTYRIYEYCGNLLAIYYEDNILDQKFILTDKICDCDIGMFSYNDHNRISKYLNKSSKSKFGVKFPDFSTKIFNKVDYDYIYESDLEKNKNYTDTDNNPIAIFSNNHFGDGSFPIYRSGNNYWIMNYNTIDKIFSLII</sequence>